<dbReference type="InterPro" id="IPR008979">
    <property type="entry name" value="Galactose-bd-like_sf"/>
</dbReference>
<dbReference type="EC" id="3.2.1.23" evidence="3 8"/>
<keyword evidence="7 8" id="KW-0326">Glycosidase</keyword>
<evidence type="ECO:0000256" key="2">
    <source>
        <dbReference type="ARBA" id="ARBA00009809"/>
    </source>
</evidence>
<dbReference type="SUPFAM" id="SSF49785">
    <property type="entry name" value="Galactose-binding domain-like"/>
    <property type="match status" value="2"/>
</dbReference>
<organism evidence="13">
    <name type="scientific">Dissoconium aciculare CBS 342.82</name>
    <dbReference type="NCBI Taxonomy" id="1314786"/>
    <lineage>
        <taxon>Eukaryota</taxon>
        <taxon>Fungi</taxon>
        <taxon>Dikarya</taxon>
        <taxon>Ascomycota</taxon>
        <taxon>Pezizomycotina</taxon>
        <taxon>Dothideomycetes</taxon>
        <taxon>Dothideomycetidae</taxon>
        <taxon>Mycosphaerellales</taxon>
        <taxon>Dissoconiaceae</taxon>
        <taxon>Dissoconium</taxon>
    </lineage>
</organism>
<reference evidence="13" key="2">
    <citation type="submission" date="2020-04" db="EMBL/GenBank/DDBJ databases">
        <authorList>
            <consortium name="NCBI Genome Project"/>
        </authorList>
    </citation>
    <scope>NUCLEOTIDE SEQUENCE</scope>
    <source>
        <strain evidence="13">CBS 342.82</strain>
    </source>
</reference>
<dbReference type="InterPro" id="IPR025972">
    <property type="entry name" value="BetaGal_dom3"/>
</dbReference>
<dbReference type="InterPro" id="IPR017853">
    <property type="entry name" value="GH"/>
</dbReference>
<reference evidence="13" key="3">
    <citation type="submission" date="2025-08" db="UniProtKB">
        <authorList>
            <consortium name="RefSeq"/>
        </authorList>
    </citation>
    <scope>IDENTIFICATION</scope>
    <source>
        <strain evidence="13">CBS 342.82</strain>
    </source>
</reference>
<evidence type="ECO:0000256" key="8">
    <source>
        <dbReference type="RuleBase" id="RU000675"/>
    </source>
</evidence>
<reference evidence="13" key="1">
    <citation type="submission" date="2020-01" db="EMBL/GenBank/DDBJ databases">
        <authorList>
            <consortium name="DOE Joint Genome Institute"/>
            <person name="Haridas S."/>
            <person name="Albert R."/>
            <person name="Binder M."/>
            <person name="Bloem J."/>
            <person name="Labutti K."/>
            <person name="Salamov A."/>
            <person name="Andreopoulos B."/>
            <person name="Baker S.E."/>
            <person name="Barry K."/>
            <person name="Bills G."/>
            <person name="Bluhm B.H."/>
            <person name="Cannon C."/>
            <person name="Castanera R."/>
            <person name="Culley D.E."/>
            <person name="Daum C."/>
            <person name="Ezra D."/>
            <person name="Gonzalez J.B."/>
            <person name="Henrissat B."/>
            <person name="Kuo A."/>
            <person name="Liang C."/>
            <person name="Lipzen A."/>
            <person name="Lutzoni F."/>
            <person name="Magnuson J."/>
            <person name="Mondo S."/>
            <person name="Nolan M."/>
            <person name="Ohm R."/>
            <person name="Pangilinan J."/>
            <person name="Park H.-J."/>
            <person name="Ramirez L."/>
            <person name="Alfaro M."/>
            <person name="Sun H."/>
            <person name="Tritt A."/>
            <person name="Yoshinaga Y."/>
            <person name="Zwiers L.-H."/>
            <person name="Turgeon B.G."/>
            <person name="Goodwin S.B."/>
            <person name="Spatafora J.W."/>
            <person name="Crous P.W."/>
            <person name="Grigoriev I.V."/>
        </authorList>
    </citation>
    <scope>NUCLEOTIDE SEQUENCE</scope>
    <source>
        <strain evidence="13">CBS 342.82</strain>
    </source>
</reference>
<dbReference type="SUPFAM" id="SSF117100">
    <property type="entry name" value="Beta-galactosidase LacA, domain 3"/>
    <property type="match status" value="1"/>
</dbReference>
<comment type="similarity">
    <text evidence="2 9">Belongs to the glycosyl hydrolase 35 family.</text>
</comment>
<dbReference type="InterPro" id="IPR031330">
    <property type="entry name" value="Gly_Hdrlase_35_cat"/>
</dbReference>
<dbReference type="Gene3D" id="2.60.390.10">
    <property type="entry name" value="Beta-galactosidase, domain 3"/>
    <property type="match status" value="1"/>
</dbReference>
<dbReference type="RefSeq" id="XP_033458511.1">
    <property type="nucleotide sequence ID" value="XM_033601579.1"/>
</dbReference>
<keyword evidence="12" id="KW-1185">Reference proteome</keyword>
<dbReference type="FunFam" id="2.60.120.260:FF:000065">
    <property type="entry name" value="Beta-galactosidase A"/>
    <property type="match status" value="1"/>
</dbReference>
<dbReference type="InterPro" id="IPR019801">
    <property type="entry name" value="Glyco_hydro_35_CS"/>
</dbReference>
<dbReference type="FunFam" id="2.102.20.10:FF:000001">
    <property type="entry name" value="Beta-galactosidase A"/>
    <property type="match status" value="1"/>
</dbReference>
<sequence length="1005" mass="110315">MLLPNLCQALALLSTVAQSSALNLGNGQHVSIIQDKQTLLQDIVNWDSHSLFVRGERVLFYSGEFHPFRLPVPGLWLDVFQKIRSAGYNGVSFYTNWAQLEGKQGAFHADGIFALEPFFQAAQQAGIYLLARPGPYINAEVSGGGFPGWLQRNPAISRTRDARYLNATTNYMNKINQIIAKAQITNGGPVILVQPENEYSQATNTPEFPDPVYFQYVQDQFRSNGIVVPLISNDAGPYGHFAPGPPRKQAAVDIYGHDGYPLGFNCGNPYQWPAGALPTNYGNLHENQSSSTPYSIIEFQGGSFDPWGGYGFGPCTALLGPEFERVFYKNNVGYGLTIYNQYMIYGGTNWGNLGHPLGYTSYDYGAIITEDRSVAREKYSQAKLLSNFLFASSAYLTAEHQGNSDAVSAFTGNKDLFTTVLKGQSTKFFVVRQTSYESLATINYNITLPTSAGNITVPQLGGTLSLYGRDSKIFVTDYDLDGIKLLYSTAEIFTWQSYGDKRVLVVYSGPGENNELAIANASYSKATIVEGDNVEINIKKLNDRTIINFSTSSTRRVVKSGNLLVYILDRQSAYNYWVVDAMPQKSKLILKAGYLVRNATVIGGSLKLIGDLNSSAPIEVIGGAPSKLQTLTWNGQDLSFTQDHNGVVKATAAYFPPTIALPKLSTIQWKHLDSLPEIQPGYDDRLWTPADLAYSNNTARNITTPTSLYASDYGYHAGSLLYRGHFVARGGEKELFVRTQGGQAFAHSVWLNSTLLGSFTGNPSFEDVNATYSLPALRSGSSYIITMLIDHMGLNENFRVGDPSAKNPRGILDYNLPGRSKSDITWKLTGNLGGEDYKDRIRGPLNEGSIFAERHGYHLPGAPISSWPSVVGGPMKGLSKAGVAFYAADIPLDLPKGYDITLSLSFEDSSSNFTSRPAYRSQVWVNGYQFGKYVNNIGPQVDYPVPPGIWNIRGTNRVAVSLWALENGGARVANFSLKARPAIMTGYGEIESSPMGSWTKRRDAY</sequence>
<keyword evidence="6" id="KW-0325">Glycoprotein</keyword>
<dbReference type="GeneID" id="54359379"/>
<evidence type="ECO:0000256" key="1">
    <source>
        <dbReference type="ARBA" id="ARBA00001412"/>
    </source>
</evidence>
<dbReference type="PANTHER" id="PTHR23421">
    <property type="entry name" value="BETA-GALACTOSIDASE RELATED"/>
    <property type="match status" value="1"/>
</dbReference>
<dbReference type="GO" id="GO:0005975">
    <property type="term" value="P:carbohydrate metabolic process"/>
    <property type="evidence" value="ECO:0007669"/>
    <property type="project" value="InterPro"/>
</dbReference>
<evidence type="ECO:0000256" key="4">
    <source>
        <dbReference type="ARBA" id="ARBA00022729"/>
    </source>
</evidence>
<dbReference type="SMART" id="SM01029">
    <property type="entry name" value="BetaGal_dom2"/>
    <property type="match status" value="1"/>
</dbReference>
<feature type="chain" id="PRO_5026737055" description="Beta-galactosidase" evidence="10">
    <location>
        <begin position="22"/>
        <end position="1005"/>
    </location>
</feature>
<dbReference type="Gene3D" id="2.102.20.10">
    <property type="entry name" value="Beta-galactosidase, domain 2"/>
    <property type="match status" value="1"/>
</dbReference>
<evidence type="ECO:0000256" key="3">
    <source>
        <dbReference type="ARBA" id="ARBA00012756"/>
    </source>
</evidence>
<dbReference type="PRINTS" id="PR00742">
    <property type="entry name" value="GLHYDRLASE35"/>
</dbReference>
<evidence type="ECO:0000256" key="7">
    <source>
        <dbReference type="ARBA" id="ARBA00023295"/>
    </source>
</evidence>
<dbReference type="Pfam" id="PF13364">
    <property type="entry name" value="BetaGal_ABD2"/>
    <property type="match status" value="2"/>
</dbReference>
<protein>
    <recommendedName>
        <fullName evidence="3 8">Beta-galactosidase</fullName>
        <ecNumber evidence="3 8">3.2.1.23</ecNumber>
    </recommendedName>
</protein>
<dbReference type="InterPro" id="IPR025300">
    <property type="entry name" value="BetaGal_jelly_roll_dom"/>
</dbReference>
<dbReference type="Pfam" id="PF01301">
    <property type="entry name" value="Glyco_hydro_35"/>
    <property type="match status" value="1"/>
</dbReference>
<evidence type="ECO:0000256" key="10">
    <source>
        <dbReference type="SAM" id="SignalP"/>
    </source>
</evidence>
<keyword evidence="5 8" id="KW-0378">Hydrolase</keyword>
<dbReference type="PROSITE" id="PS01182">
    <property type="entry name" value="GLYCOSYL_HYDROL_F35"/>
    <property type="match status" value="1"/>
</dbReference>
<dbReference type="Gene3D" id="3.20.20.80">
    <property type="entry name" value="Glycosidases"/>
    <property type="match status" value="1"/>
</dbReference>
<dbReference type="InterPro" id="IPR018954">
    <property type="entry name" value="Betagal_dom2"/>
</dbReference>
<dbReference type="Pfam" id="PF10435">
    <property type="entry name" value="BetaGal_dom2"/>
    <property type="match status" value="1"/>
</dbReference>
<dbReference type="Pfam" id="PF13363">
    <property type="entry name" value="BetaGal_dom3"/>
    <property type="match status" value="1"/>
</dbReference>
<evidence type="ECO:0000256" key="9">
    <source>
        <dbReference type="RuleBase" id="RU003679"/>
    </source>
</evidence>
<dbReference type="GO" id="GO:0004565">
    <property type="term" value="F:beta-galactosidase activity"/>
    <property type="evidence" value="ECO:0007669"/>
    <property type="project" value="UniProtKB-EC"/>
</dbReference>
<dbReference type="InterPro" id="IPR036833">
    <property type="entry name" value="BetaGal_dom3_sf"/>
</dbReference>
<dbReference type="Proteomes" id="UP000504637">
    <property type="component" value="Unplaced"/>
</dbReference>
<evidence type="ECO:0000256" key="5">
    <source>
        <dbReference type="ARBA" id="ARBA00022801"/>
    </source>
</evidence>
<name>A0A6J3M0B3_9PEZI</name>
<feature type="domain" description="Beta-galactosidase" evidence="11">
    <location>
        <begin position="394"/>
        <end position="576"/>
    </location>
</feature>
<dbReference type="InterPro" id="IPR001944">
    <property type="entry name" value="Glycoside_Hdrlase_35"/>
</dbReference>
<dbReference type="FunFam" id="3.20.20.80:FF:000040">
    <property type="entry name" value="Beta-galactosidase A"/>
    <property type="match status" value="1"/>
</dbReference>
<dbReference type="InterPro" id="IPR037110">
    <property type="entry name" value="Betagal_dom2_sf"/>
</dbReference>
<evidence type="ECO:0000259" key="11">
    <source>
        <dbReference type="SMART" id="SM01029"/>
    </source>
</evidence>
<evidence type="ECO:0000313" key="13">
    <source>
        <dbReference type="RefSeq" id="XP_033458511.1"/>
    </source>
</evidence>
<dbReference type="SUPFAM" id="SSF51011">
    <property type="entry name" value="Glycosyl hydrolase domain"/>
    <property type="match status" value="1"/>
</dbReference>
<feature type="signal peptide" evidence="10">
    <location>
        <begin position="1"/>
        <end position="21"/>
    </location>
</feature>
<evidence type="ECO:0000256" key="6">
    <source>
        <dbReference type="ARBA" id="ARBA00023180"/>
    </source>
</evidence>
<comment type="catalytic activity">
    <reaction evidence="1 8">
        <text>Hydrolysis of terminal non-reducing beta-D-galactose residues in beta-D-galactosides.</text>
        <dbReference type="EC" id="3.2.1.23"/>
    </reaction>
</comment>
<proteinExistence type="inferred from homology"/>
<dbReference type="SUPFAM" id="SSF51445">
    <property type="entry name" value="(Trans)glycosidases"/>
    <property type="match status" value="1"/>
</dbReference>
<dbReference type="Gene3D" id="2.60.120.260">
    <property type="entry name" value="Galactose-binding domain-like"/>
    <property type="match status" value="2"/>
</dbReference>
<accession>A0A6J3M0B3</accession>
<dbReference type="AlphaFoldDB" id="A0A6J3M0B3"/>
<dbReference type="OrthoDB" id="1657402at2759"/>
<gene>
    <name evidence="13" type="ORF">K489DRAFT_321945</name>
</gene>
<keyword evidence="4 10" id="KW-0732">Signal</keyword>
<evidence type="ECO:0000313" key="12">
    <source>
        <dbReference type="Proteomes" id="UP000504637"/>
    </source>
</evidence>